<organism evidence="4 5">
    <name type="scientific">Botryosphaeria dothidea</name>
    <dbReference type="NCBI Taxonomy" id="55169"/>
    <lineage>
        <taxon>Eukaryota</taxon>
        <taxon>Fungi</taxon>
        <taxon>Dikarya</taxon>
        <taxon>Ascomycota</taxon>
        <taxon>Pezizomycotina</taxon>
        <taxon>Dothideomycetes</taxon>
        <taxon>Dothideomycetes incertae sedis</taxon>
        <taxon>Botryosphaeriales</taxon>
        <taxon>Botryosphaeriaceae</taxon>
        <taxon>Botryosphaeria</taxon>
    </lineage>
</organism>
<protein>
    <submittedName>
        <fullName evidence="4">Heterokaryon incompatibility</fullName>
    </submittedName>
</protein>
<feature type="compositionally biased region" description="Basic and acidic residues" evidence="2">
    <location>
        <begin position="632"/>
        <end position="648"/>
    </location>
</feature>
<dbReference type="EMBL" id="WWBZ02000062">
    <property type="protein sequence ID" value="KAF4302914.1"/>
    <property type="molecule type" value="Genomic_DNA"/>
</dbReference>
<dbReference type="AlphaFoldDB" id="A0A8H4IMC3"/>
<dbReference type="Proteomes" id="UP000572817">
    <property type="component" value="Unassembled WGS sequence"/>
</dbReference>
<feature type="region of interest" description="Disordered" evidence="2">
    <location>
        <begin position="618"/>
        <end position="650"/>
    </location>
</feature>
<sequence length="871" mass="99215">MNLWRFIVETYSKCSLSRKTDKLIAFSGLAKSFRPLLEEDDYLAGIWRSEGARQLLWKKSRDSSVSNRDNDRAPSWSWASMDTPITYAISRQYASEDDYQAQIEHHTFADLDPSNGPRASDFIQVRGKFERAFFADKSFGSRQLLVRSSFQSPTSIQVIMDTDEQDDGFDEDSPEYFLLALVSYPKLPSRDRRTVEGIVLERAYTSRVKDSFQRIGVFTREIVIADMSLDGQAIGKRFVERRRQEDEAREKAVRDAQARARARENNIIFGNTSTHFPTAHEENNALDPAELDGRSAAVPRQIDATKPESLNDGGTPAAETVLETQKQLEEQQRRCEELEMDVSQKTQEIKRLRMQLEDAEFAAANSDKDISALRQNIKNLQEIFKHVKEEKHARKDEGVLLWADSLCINQSDDQEKAEQVGKMGQIFQRAASVVAWIGPQQKDSDLAMDWVARAGDRTLDLEDPMHEKHLDLKTALLRLFDLPYWSRIWIVQELVRARTLAYQCGSASVTESQLRAAVNTLRDLKNEFWDQCRNPQNAVMLRTYASLPPLIFLLRTFRHFEASLGQDKIFALLGLARDVRALRPSYSIPCAATYTTFVRALIDAGYIEILSLCEARRPGGGDSRLPSWVPDWSRKGDRDPLQQRELERGTTPLRARLEPPYNACGHLGRRQITTGKVNVSDSGILQLDALFIGRVERLGCEWDNHPGQWLFDILGLTLMASNQSETPDQRFERVLRTAVADQQLRSRNRDGFKLRMDKGFLSEVRERLQEQDLRAMDPDMFADLGIWDYYQQIWCLAWGRRPFIVSNRIGLGPIEAQVGDCVCIFRGAGVPYVVRRQDTGKCKLVGEAYVDGVMDGEAVAADPAFETVELV</sequence>
<dbReference type="PANTHER" id="PTHR24148">
    <property type="entry name" value="ANKYRIN REPEAT DOMAIN-CONTAINING PROTEIN 39 HOMOLOG-RELATED"/>
    <property type="match status" value="1"/>
</dbReference>
<evidence type="ECO:0000256" key="1">
    <source>
        <dbReference type="SAM" id="Coils"/>
    </source>
</evidence>
<evidence type="ECO:0000313" key="5">
    <source>
        <dbReference type="Proteomes" id="UP000572817"/>
    </source>
</evidence>
<name>A0A8H4IMC3_9PEZI</name>
<proteinExistence type="predicted"/>
<keyword evidence="1" id="KW-0175">Coiled coil</keyword>
<dbReference type="InterPro" id="IPR010730">
    <property type="entry name" value="HET"/>
</dbReference>
<accession>A0A8H4IMC3</accession>
<evidence type="ECO:0000259" key="3">
    <source>
        <dbReference type="Pfam" id="PF06985"/>
    </source>
</evidence>
<dbReference type="InterPro" id="IPR052895">
    <property type="entry name" value="HetReg/Transcr_Mod"/>
</dbReference>
<keyword evidence="5" id="KW-1185">Reference proteome</keyword>
<gene>
    <name evidence="4" type="ORF">GTA08_BOTSDO08626</name>
</gene>
<dbReference type="Pfam" id="PF26639">
    <property type="entry name" value="Het-6_barrel"/>
    <property type="match status" value="1"/>
</dbReference>
<dbReference type="PANTHER" id="PTHR24148:SF64">
    <property type="entry name" value="HETEROKARYON INCOMPATIBILITY DOMAIN-CONTAINING PROTEIN"/>
    <property type="match status" value="1"/>
</dbReference>
<reference evidence="4" key="1">
    <citation type="submission" date="2020-04" db="EMBL/GenBank/DDBJ databases">
        <title>Genome Assembly and Annotation of Botryosphaeria dothidea sdau 11-99, a Latent Pathogen of Apple Fruit Ring Rot in China.</title>
        <authorList>
            <person name="Yu C."/>
            <person name="Diao Y."/>
            <person name="Lu Q."/>
            <person name="Zhao J."/>
            <person name="Cui S."/>
            <person name="Peng C."/>
            <person name="He B."/>
            <person name="Liu H."/>
        </authorList>
    </citation>
    <scope>NUCLEOTIDE SEQUENCE [LARGE SCALE GENOMIC DNA]</scope>
    <source>
        <strain evidence="4">Sdau11-99</strain>
    </source>
</reference>
<dbReference type="OrthoDB" id="3553147at2759"/>
<feature type="coiled-coil region" evidence="1">
    <location>
        <begin position="321"/>
        <end position="390"/>
    </location>
</feature>
<evidence type="ECO:0000256" key="2">
    <source>
        <dbReference type="SAM" id="MobiDB-lite"/>
    </source>
</evidence>
<feature type="domain" description="Heterokaryon incompatibility" evidence="3">
    <location>
        <begin position="391"/>
        <end position="493"/>
    </location>
</feature>
<evidence type="ECO:0000313" key="4">
    <source>
        <dbReference type="EMBL" id="KAF4302914.1"/>
    </source>
</evidence>
<dbReference type="Pfam" id="PF06985">
    <property type="entry name" value="HET"/>
    <property type="match status" value="1"/>
</dbReference>
<comment type="caution">
    <text evidence="4">The sequence shown here is derived from an EMBL/GenBank/DDBJ whole genome shotgun (WGS) entry which is preliminary data.</text>
</comment>